<organism evidence="1 2">
    <name type="scientific">Candidatus Berkelbacteria bacterium RIFCSPLOWO2_01_FULL_50_28</name>
    <dbReference type="NCBI Taxonomy" id="1797471"/>
    <lineage>
        <taxon>Bacteria</taxon>
        <taxon>Candidatus Berkelbacteria</taxon>
    </lineage>
</organism>
<dbReference type="SUPFAM" id="SSF55608">
    <property type="entry name" value="Homing endonucleases"/>
    <property type="match status" value="1"/>
</dbReference>
<dbReference type="InterPro" id="IPR027434">
    <property type="entry name" value="Homing_endonucl"/>
</dbReference>
<evidence type="ECO:0000313" key="1">
    <source>
        <dbReference type="EMBL" id="OGD64312.1"/>
    </source>
</evidence>
<dbReference type="STRING" id="1797471.A3A71_04060"/>
<protein>
    <recommendedName>
        <fullName evidence="3">Homing endonuclease LAGLIDADG domain-containing protein</fullName>
    </recommendedName>
</protein>
<dbReference type="Gene3D" id="3.10.28.10">
    <property type="entry name" value="Homing endonucleases"/>
    <property type="match status" value="1"/>
</dbReference>
<reference evidence="1 2" key="1">
    <citation type="journal article" date="2016" name="Nat. Commun.">
        <title>Thousands of microbial genomes shed light on interconnected biogeochemical processes in an aquifer system.</title>
        <authorList>
            <person name="Anantharaman K."/>
            <person name="Brown C.T."/>
            <person name="Hug L.A."/>
            <person name="Sharon I."/>
            <person name="Castelle C.J."/>
            <person name="Probst A.J."/>
            <person name="Thomas B.C."/>
            <person name="Singh A."/>
            <person name="Wilkins M.J."/>
            <person name="Karaoz U."/>
            <person name="Brodie E.L."/>
            <person name="Williams K.H."/>
            <person name="Hubbard S.S."/>
            <person name="Banfield J.F."/>
        </authorList>
    </citation>
    <scope>NUCLEOTIDE SEQUENCE [LARGE SCALE GENOMIC DNA]</scope>
</reference>
<accession>A0A1F5EA85</accession>
<sequence length="271" mass="31217">MSRTKINIPKRVLEKLYWEEGLSTIKIARIYSCDPMTVINRIRELAIPRKSASQARIRFPRANFSGNVTEKAYMLGLTDGDLNTYTLPGEQTVVARCHTTQEVQVVILEEVFSRYGRVSVSRSESNGFHVNCYLNRTFLFLVTEKKQMPCWLLSSNKTFQSYIAGYTDAEGNFILNQGRARFKIDSYDKKILMNIHDFLIRRGVSSILRRIAVAGSKWPGGKPINQDLWRINVNEAASLKLFIDMINPHLLHQTRKRQVELCLANIQQRCK</sequence>
<gene>
    <name evidence="1" type="ORF">A3A71_04060</name>
</gene>
<comment type="caution">
    <text evidence="1">The sequence shown here is derived from an EMBL/GenBank/DDBJ whole genome shotgun (WGS) entry which is preliminary data.</text>
</comment>
<evidence type="ECO:0000313" key="2">
    <source>
        <dbReference type="Proteomes" id="UP000177481"/>
    </source>
</evidence>
<name>A0A1F5EA85_9BACT</name>
<dbReference type="Proteomes" id="UP000177481">
    <property type="component" value="Unassembled WGS sequence"/>
</dbReference>
<proteinExistence type="predicted"/>
<dbReference type="AlphaFoldDB" id="A0A1F5EA85"/>
<dbReference type="EMBL" id="MEZX01000003">
    <property type="protein sequence ID" value="OGD64312.1"/>
    <property type="molecule type" value="Genomic_DNA"/>
</dbReference>
<evidence type="ECO:0008006" key="3">
    <source>
        <dbReference type="Google" id="ProtNLM"/>
    </source>
</evidence>